<dbReference type="PANTHER" id="PTHR43032">
    <property type="entry name" value="PROTEIN-METHIONINE-SULFOXIDE REDUCTASE"/>
    <property type="match status" value="1"/>
</dbReference>
<reference evidence="3" key="1">
    <citation type="journal article" date="2019" name="Int. J. Syst. Evol. Microbiol.">
        <title>The Global Catalogue of Microorganisms (GCM) 10K type strain sequencing project: providing services to taxonomists for standard genome sequencing and annotation.</title>
        <authorList>
            <consortium name="The Broad Institute Genomics Platform"/>
            <consortium name="The Broad Institute Genome Sequencing Center for Infectious Disease"/>
            <person name="Wu L."/>
            <person name="Ma J."/>
        </authorList>
    </citation>
    <scope>NUCLEOTIDE SEQUENCE [LARGE SCALE GENOMIC DNA]</scope>
    <source>
        <strain evidence="3">JCM 11117</strain>
    </source>
</reference>
<dbReference type="PANTHER" id="PTHR43032:SF4">
    <property type="entry name" value="OXIDOREDUCTASE MOLYBDOPTERIN-BINDING DOMAIN-CONTAINING PROTEIN"/>
    <property type="match status" value="1"/>
</dbReference>
<protein>
    <recommendedName>
        <fullName evidence="1">Oxidoreductase molybdopterin-binding domain-containing protein</fullName>
    </recommendedName>
</protein>
<gene>
    <name evidence="2" type="ORF">GCM10009559_19890</name>
</gene>
<dbReference type="InterPro" id="IPR000572">
    <property type="entry name" value="OxRdtase_Mopterin-bd_dom"/>
</dbReference>
<dbReference type="SUPFAM" id="SSF56524">
    <property type="entry name" value="Oxidoreductase molybdopterin-binding domain"/>
    <property type="match status" value="1"/>
</dbReference>
<feature type="domain" description="Oxidoreductase molybdopterin-binding" evidence="1">
    <location>
        <begin position="37"/>
        <end position="170"/>
    </location>
</feature>
<organism evidence="2 3">
    <name type="scientific">Pseudonocardia zijingensis</name>
    <dbReference type="NCBI Taxonomy" id="153376"/>
    <lineage>
        <taxon>Bacteria</taxon>
        <taxon>Bacillati</taxon>
        <taxon>Actinomycetota</taxon>
        <taxon>Actinomycetes</taxon>
        <taxon>Pseudonocardiales</taxon>
        <taxon>Pseudonocardiaceae</taxon>
        <taxon>Pseudonocardia</taxon>
    </lineage>
</organism>
<evidence type="ECO:0000313" key="3">
    <source>
        <dbReference type="Proteomes" id="UP001499967"/>
    </source>
</evidence>
<dbReference type="InterPro" id="IPR036374">
    <property type="entry name" value="OxRdtase_Mopterin-bd_sf"/>
</dbReference>
<dbReference type="Pfam" id="PF00174">
    <property type="entry name" value="Oxidored_molyb"/>
    <property type="match status" value="1"/>
</dbReference>
<proteinExistence type="predicted"/>
<evidence type="ECO:0000313" key="2">
    <source>
        <dbReference type="EMBL" id="GAA0931618.1"/>
    </source>
</evidence>
<evidence type="ECO:0000259" key="1">
    <source>
        <dbReference type="Pfam" id="PF00174"/>
    </source>
</evidence>
<comment type="caution">
    <text evidence="2">The sequence shown here is derived from an EMBL/GenBank/DDBJ whole genome shotgun (WGS) entry which is preliminary data.</text>
</comment>
<name>A0ABP4A4P3_9PSEU</name>
<sequence>MHEERGLPPGQRQVEGFPRFGAHLARPAPAVPAHPVIELGGALSEPVEFPLSQLPGLPRTEIAADFHCVAGWSATGLRWEGVSFATFYRAVVEPALPPGTAITHVVCRGLDGWRSVQTVEDAMADDVLLAEHLDGRPLDGDHGAPVRLVSPRQYGHFSVKHLCGIDVLTAAPACTEGPLLRPHPRGRVWEEERHGLVPGRLVRPVYRALIAPIRALSARGAGRTAAPAPPR</sequence>
<keyword evidence="3" id="KW-1185">Reference proteome</keyword>
<accession>A0ABP4A4P3</accession>
<dbReference type="Proteomes" id="UP001499967">
    <property type="component" value="Unassembled WGS sequence"/>
</dbReference>
<dbReference type="Gene3D" id="3.90.420.10">
    <property type="entry name" value="Oxidoreductase, molybdopterin-binding domain"/>
    <property type="match status" value="1"/>
</dbReference>
<dbReference type="EMBL" id="BAAAHP010000055">
    <property type="protein sequence ID" value="GAA0931618.1"/>
    <property type="molecule type" value="Genomic_DNA"/>
</dbReference>
<dbReference type="RefSeq" id="WP_343940994.1">
    <property type="nucleotide sequence ID" value="NZ_BAAAHP010000055.1"/>
</dbReference>